<sequence length="167" mass="18653">MIDRIDTRVLTDELQLNGRLPTAIEQGQRKDFALLLAMLSANVCDQAQFQMPAPETQTASLNLPVPPKSRLYGHNVDMQWADQRTQAFHQGGLASTWLLECLQPDPLIYPPQNTAGLKPEVYHNLSLTERDEVQGKKSRAPLDSRTQLFVSCMQAARTQAELLRAAA</sequence>
<dbReference type="InterPro" id="IPR021879">
    <property type="entry name" value="VC2046_fam"/>
</dbReference>
<organism evidence="1 2">
    <name type="scientific">Plesiomonas shigelloides</name>
    <name type="common">Aeromonas shigelloides</name>
    <dbReference type="NCBI Taxonomy" id="703"/>
    <lineage>
        <taxon>Bacteria</taxon>
        <taxon>Pseudomonadati</taxon>
        <taxon>Pseudomonadota</taxon>
        <taxon>Gammaproteobacteria</taxon>
        <taxon>Enterobacterales</taxon>
        <taxon>Enterobacteriaceae</taxon>
        <taxon>Plesiomonas</taxon>
    </lineage>
</organism>
<protein>
    <submittedName>
        <fullName evidence="1">Uncharacterized protein</fullName>
    </submittedName>
</protein>
<dbReference type="EMBL" id="JAFNAA010000002">
    <property type="protein sequence ID" value="MBO1107042.1"/>
    <property type="molecule type" value="Genomic_DNA"/>
</dbReference>
<dbReference type="AlphaFoldDB" id="A0A1A9AZN1"/>
<dbReference type="GeneID" id="69703869"/>
<dbReference type="Proteomes" id="UP000664658">
    <property type="component" value="Unassembled WGS sequence"/>
</dbReference>
<proteinExistence type="predicted"/>
<dbReference type="RefSeq" id="WP_010864136.1">
    <property type="nucleotide sequence ID" value="NZ_CP027852.1"/>
</dbReference>
<accession>A0A1A9AZN1</accession>
<evidence type="ECO:0000313" key="1">
    <source>
        <dbReference type="EMBL" id="MBO1107042.1"/>
    </source>
</evidence>
<gene>
    <name evidence="1" type="ORF">J2R62_02180</name>
</gene>
<name>A0A1A9AZN1_PLESH</name>
<evidence type="ECO:0000313" key="2">
    <source>
        <dbReference type="Proteomes" id="UP000664658"/>
    </source>
</evidence>
<comment type="caution">
    <text evidence="1">The sequence shown here is derived from an EMBL/GenBank/DDBJ whole genome shotgun (WGS) entry which is preliminary data.</text>
</comment>
<reference evidence="1" key="1">
    <citation type="submission" date="2021-03" db="EMBL/GenBank/DDBJ databases">
        <title>Plesiomonas shigelloides zfcc0051, isolated from zebrafish feces.</title>
        <authorList>
            <person name="Vanderhoek Z."/>
            <person name="Gaulke C."/>
        </authorList>
    </citation>
    <scope>NUCLEOTIDE SEQUENCE</scope>
    <source>
        <strain evidence="1">Zfcc0051</strain>
    </source>
</reference>
<dbReference type="KEGG" id="pshi:SAMEA2665130_2092"/>
<dbReference type="Pfam" id="PF11993">
    <property type="entry name" value="VC2046"/>
    <property type="match status" value="1"/>
</dbReference>